<sequence>MLQEKLLQRKKSTRSEDPRIDITSEKLAAIAGTSDTIAKVYESTSRTTHQARQQERMYRLCCLMHERIFHLRLSEPLTSRNIIDVPPNGSSASSYPR</sequence>
<protein>
    <submittedName>
        <fullName evidence="2">Uncharacterized protein</fullName>
    </submittedName>
</protein>
<dbReference type="Proteomes" id="UP000499080">
    <property type="component" value="Unassembled WGS sequence"/>
</dbReference>
<keyword evidence="3" id="KW-1185">Reference proteome</keyword>
<evidence type="ECO:0000256" key="1">
    <source>
        <dbReference type="SAM" id="MobiDB-lite"/>
    </source>
</evidence>
<evidence type="ECO:0000313" key="3">
    <source>
        <dbReference type="Proteomes" id="UP000499080"/>
    </source>
</evidence>
<reference evidence="2 3" key="1">
    <citation type="journal article" date="2019" name="Sci. Rep.">
        <title>Orb-weaving spider Araneus ventricosus genome elucidates the spidroin gene catalogue.</title>
        <authorList>
            <person name="Kono N."/>
            <person name="Nakamura H."/>
            <person name="Ohtoshi R."/>
            <person name="Moran D.A.P."/>
            <person name="Shinohara A."/>
            <person name="Yoshida Y."/>
            <person name="Fujiwara M."/>
            <person name="Mori M."/>
            <person name="Tomita M."/>
            <person name="Arakawa K."/>
        </authorList>
    </citation>
    <scope>NUCLEOTIDE SEQUENCE [LARGE SCALE GENOMIC DNA]</scope>
</reference>
<comment type="caution">
    <text evidence="2">The sequence shown here is derived from an EMBL/GenBank/DDBJ whole genome shotgun (WGS) entry which is preliminary data.</text>
</comment>
<dbReference type="EMBL" id="BGPR01157834">
    <property type="protein sequence ID" value="GBL84221.1"/>
    <property type="molecule type" value="Genomic_DNA"/>
</dbReference>
<organism evidence="2 3">
    <name type="scientific">Araneus ventricosus</name>
    <name type="common">Orbweaver spider</name>
    <name type="synonym">Epeira ventricosa</name>
    <dbReference type="NCBI Taxonomy" id="182803"/>
    <lineage>
        <taxon>Eukaryota</taxon>
        <taxon>Metazoa</taxon>
        <taxon>Ecdysozoa</taxon>
        <taxon>Arthropoda</taxon>
        <taxon>Chelicerata</taxon>
        <taxon>Arachnida</taxon>
        <taxon>Araneae</taxon>
        <taxon>Araneomorphae</taxon>
        <taxon>Entelegynae</taxon>
        <taxon>Araneoidea</taxon>
        <taxon>Araneidae</taxon>
        <taxon>Araneus</taxon>
    </lineage>
</organism>
<gene>
    <name evidence="2" type="ORF">AVEN_56842_1</name>
</gene>
<feature type="region of interest" description="Disordered" evidence="1">
    <location>
        <begin position="1"/>
        <end position="20"/>
    </location>
</feature>
<dbReference type="AlphaFoldDB" id="A0A4Y2AVX9"/>
<evidence type="ECO:0000313" key="2">
    <source>
        <dbReference type="EMBL" id="GBL84221.1"/>
    </source>
</evidence>
<proteinExistence type="predicted"/>
<name>A0A4Y2AVX9_ARAVE</name>
<accession>A0A4Y2AVX9</accession>